<dbReference type="Proteomes" id="UP001176940">
    <property type="component" value="Unassembled WGS sequence"/>
</dbReference>
<feature type="compositionally biased region" description="Basic and acidic residues" evidence="3">
    <location>
        <begin position="210"/>
        <end position="221"/>
    </location>
</feature>
<feature type="compositionally biased region" description="Basic and acidic residues" evidence="3">
    <location>
        <begin position="192"/>
        <end position="202"/>
    </location>
</feature>
<dbReference type="SMART" id="SM00233">
    <property type="entry name" value="PH"/>
    <property type="match status" value="1"/>
</dbReference>
<feature type="region of interest" description="Disordered" evidence="3">
    <location>
        <begin position="192"/>
        <end position="221"/>
    </location>
</feature>
<evidence type="ECO:0000313" key="6">
    <source>
        <dbReference type="Proteomes" id="UP001176940"/>
    </source>
</evidence>
<name>A0ABN9LQH4_9NEOB</name>
<dbReference type="InterPro" id="IPR011993">
    <property type="entry name" value="PH-like_dom_sf"/>
</dbReference>
<accession>A0ABN9LQH4</accession>
<protein>
    <recommendedName>
        <fullName evidence="4">PH domain-containing protein</fullName>
    </recommendedName>
</protein>
<dbReference type="SUPFAM" id="SSF50729">
    <property type="entry name" value="PH domain-like"/>
    <property type="match status" value="1"/>
</dbReference>
<comment type="subcellular location">
    <subcellularLocation>
        <location evidence="1">Cytoplasm</location>
    </subcellularLocation>
</comment>
<reference evidence="5" key="1">
    <citation type="submission" date="2023-07" db="EMBL/GenBank/DDBJ databases">
        <authorList>
            <person name="Stuckert A."/>
        </authorList>
    </citation>
    <scope>NUCLEOTIDE SEQUENCE</scope>
</reference>
<dbReference type="InterPro" id="IPR001849">
    <property type="entry name" value="PH_domain"/>
</dbReference>
<dbReference type="PROSITE" id="PS50003">
    <property type="entry name" value="PH_DOMAIN"/>
    <property type="match status" value="1"/>
</dbReference>
<dbReference type="EMBL" id="CAUEEQ010023225">
    <property type="protein sequence ID" value="CAJ0944971.1"/>
    <property type="molecule type" value="Genomic_DNA"/>
</dbReference>
<evidence type="ECO:0000256" key="3">
    <source>
        <dbReference type="SAM" id="MobiDB-lite"/>
    </source>
</evidence>
<comment type="caution">
    <text evidence="5">The sequence shown here is derived from an EMBL/GenBank/DDBJ whole genome shotgun (WGS) entry which is preliminary data.</text>
</comment>
<keyword evidence="2" id="KW-0963">Cytoplasm</keyword>
<proteinExistence type="predicted"/>
<evidence type="ECO:0000259" key="4">
    <source>
        <dbReference type="PROSITE" id="PS50003"/>
    </source>
</evidence>
<dbReference type="PANTHER" id="PTHR15478">
    <property type="entry name" value="PLECKSTRIN HOMOLOGY-LIKE DOMAIN, PQ-RICH PROTEIN"/>
    <property type="match status" value="1"/>
</dbReference>
<dbReference type="CDD" id="cd00821">
    <property type="entry name" value="PH"/>
    <property type="match status" value="1"/>
</dbReference>
<dbReference type="InterPro" id="IPR042832">
    <property type="entry name" value="PHLA1/2/3"/>
</dbReference>
<dbReference type="Pfam" id="PF00169">
    <property type="entry name" value="PH"/>
    <property type="match status" value="1"/>
</dbReference>
<evidence type="ECO:0000256" key="1">
    <source>
        <dbReference type="ARBA" id="ARBA00004496"/>
    </source>
</evidence>
<feature type="domain" description="PH" evidence="4">
    <location>
        <begin position="6"/>
        <end position="137"/>
    </location>
</feature>
<evidence type="ECO:0000256" key="2">
    <source>
        <dbReference type="ARBA" id="ARBA00022490"/>
    </source>
</evidence>
<sequence length="221" mass="25324">MASSPVTIKEGDLEKRSDSFLQLWKKRRCVLTPEGLHLYTDSRKKGKAKVLRFDSLAKLECVERKGERVYFTLVTMGQEIDFRCRERSRWNAEITLALVGFQNRRAVQELRARKEHQARDSGDRLRSWGPIFSNSVNLGCQACYHDFALLAGSSGMQSGTSAPANIFRSALQIIEGTCTDNKHYSITEIQFKTDTRRSEGPARKLTNYGEKGRHERPHRDR</sequence>
<gene>
    <name evidence="5" type="ORF">RIMI_LOCUS10646421</name>
</gene>
<evidence type="ECO:0000313" key="5">
    <source>
        <dbReference type="EMBL" id="CAJ0944971.1"/>
    </source>
</evidence>
<dbReference type="Gene3D" id="2.30.29.30">
    <property type="entry name" value="Pleckstrin-homology domain (PH domain)/Phosphotyrosine-binding domain (PTB)"/>
    <property type="match status" value="1"/>
</dbReference>
<organism evidence="5 6">
    <name type="scientific">Ranitomeya imitator</name>
    <name type="common">mimic poison frog</name>
    <dbReference type="NCBI Taxonomy" id="111125"/>
    <lineage>
        <taxon>Eukaryota</taxon>
        <taxon>Metazoa</taxon>
        <taxon>Chordata</taxon>
        <taxon>Craniata</taxon>
        <taxon>Vertebrata</taxon>
        <taxon>Euteleostomi</taxon>
        <taxon>Amphibia</taxon>
        <taxon>Batrachia</taxon>
        <taxon>Anura</taxon>
        <taxon>Neobatrachia</taxon>
        <taxon>Hyloidea</taxon>
        <taxon>Dendrobatidae</taxon>
        <taxon>Dendrobatinae</taxon>
        <taxon>Ranitomeya</taxon>
    </lineage>
</organism>
<keyword evidence="6" id="KW-1185">Reference proteome</keyword>
<dbReference type="PANTHER" id="PTHR15478:SF13">
    <property type="entry name" value="PLECKSTRIN HOMOLOGY-LIKE DOMAIN FAMILY A MEMBER 2"/>
    <property type="match status" value="1"/>
</dbReference>